<dbReference type="InterPro" id="IPR016156">
    <property type="entry name" value="FAD/NAD-linked_Rdtase_dimer_sf"/>
</dbReference>
<dbReference type="PRINTS" id="PR00368">
    <property type="entry name" value="FADPNR"/>
</dbReference>
<dbReference type="InterPro" id="IPR001100">
    <property type="entry name" value="Pyr_nuc-diS_OxRdtase"/>
</dbReference>
<dbReference type="PANTHER" id="PTHR43014:SF2">
    <property type="entry name" value="MERCURIC REDUCTASE"/>
    <property type="match status" value="1"/>
</dbReference>
<sequence>MAERVDVVVLGLGVGGEEVAGKLAAAGLSVVGIEARLVGGECPYWGCVPSKMMIRASNLLAEGRRIPGMAGASQVDPDWAPVAARIRDEATDSWDDKVAVDRFTGKGGRFVRGWGVLDGHGRVKVGDDVYEATRAVVIGTGTSPSIPPIEGLSGTPYWTNREAIEAAALPESLLVLGGGAIGLELAQMFARFGTTVTVIEALDRLLALEEPESSALAAEALAADGVKVVVGQGAQRVEHGAGGFTVTLADGTSHRAEKLLVATGRRVNLRELGVESIGLDPQARSLAVDDRMRALDNVWAVGDVTGRGAFTHVAMYQAGIAVRDILGQPGPPADYRALPRVTFTDPEIGAVGLTEKQAREQGLSVQTGIGQTPSSTRGWIHKAGNAGFTKLVADTQRGVLVGATSAGPVGGEVLGALAVAVHGEVPVERLRHMIYAYPTFHRGIEDALRDLA</sequence>
<dbReference type="PIRSF" id="PIRSF000350">
    <property type="entry name" value="Mercury_reductase_MerA"/>
    <property type="match status" value="1"/>
</dbReference>
<proteinExistence type="inferred from homology"/>
<keyword evidence="3 4" id="KW-0274">FAD</keyword>
<dbReference type="InterPro" id="IPR004099">
    <property type="entry name" value="Pyr_nucl-diS_OxRdtase_dimer"/>
</dbReference>
<dbReference type="EMBL" id="BONY01000111">
    <property type="protein sequence ID" value="GIH10915.1"/>
    <property type="molecule type" value="Genomic_DNA"/>
</dbReference>
<evidence type="ECO:0000313" key="8">
    <source>
        <dbReference type="EMBL" id="GIH10915.1"/>
    </source>
</evidence>
<evidence type="ECO:0000256" key="1">
    <source>
        <dbReference type="ARBA" id="ARBA00007532"/>
    </source>
</evidence>
<keyword evidence="4" id="KW-0547">Nucleotide-binding</keyword>
<dbReference type="RefSeq" id="WP_203914637.1">
    <property type="nucleotide sequence ID" value="NZ_BONY01000111.1"/>
</dbReference>
<evidence type="ECO:0000256" key="5">
    <source>
        <dbReference type="PIRSR" id="PIRSR000350-4"/>
    </source>
</evidence>
<feature type="binding site" evidence="4">
    <location>
        <begin position="177"/>
        <end position="184"/>
    </location>
    <ligand>
        <name>NAD(+)</name>
        <dbReference type="ChEBI" id="CHEBI:57540"/>
    </ligand>
</feature>
<evidence type="ECO:0000259" key="7">
    <source>
        <dbReference type="Pfam" id="PF07992"/>
    </source>
</evidence>
<dbReference type="InterPro" id="IPR023753">
    <property type="entry name" value="FAD/NAD-binding_dom"/>
</dbReference>
<organism evidence="8 9">
    <name type="scientific">Rhizocola hellebori</name>
    <dbReference type="NCBI Taxonomy" id="1392758"/>
    <lineage>
        <taxon>Bacteria</taxon>
        <taxon>Bacillati</taxon>
        <taxon>Actinomycetota</taxon>
        <taxon>Actinomycetes</taxon>
        <taxon>Micromonosporales</taxon>
        <taxon>Micromonosporaceae</taxon>
        <taxon>Rhizocola</taxon>
    </lineage>
</organism>
<protein>
    <submittedName>
        <fullName evidence="8">Pyridine nucleotide-disulfide oxidoreductase</fullName>
    </submittedName>
</protein>
<feature type="binding site" evidence="4">
    <location>
        <position position="264"/>
    </location>
    <ligand>
        <name>NAD(+)</name>
        <dbReference type="ChEBI" id="CHEBI:57540"/>
    </ligand>
</feature>
<feature type="disulfide bond" description="Redox-active" evidence="5">
    <location>
        <begin position="42"/>
        <end position="47"/>
    </location>
</feature>
<dbReference type="GO" id="GO:0003955">
    <property type="term" value="F:NAD(P)H dehydrogenase (quinone) activity"/>
    <property type="evidence" value="ECO:0007669"/>
    <property type="project" value="TreeGrafter"/>
</dbReference>
<dbReference type="Gene3D" id="3.30.390.30">
    <property type="match status" value="1"/>
</dbReference>
<dbReference type="PRINTS" id="PR00411">
    <property type="entry name" value="PNDRDTASEI"/>
</dbReference>
<evidence type="ECO:0000259" key="6">
    <source>
        <dbReference type="Pfam" id="PF02852"/>
    </source>
</evidence>
<comment type="caution">
    <text evidence="8">The sequence shown here is derived from an EMBL/GenBank/DDBJ whole genome shotgun (WGS) entry which is preliminary data.</text>
</comment>
<dbReference type="SUPFAM" id="SSF55424">
    <property type="entry name" value="FAD/NAD-linked reductases, dimerisation (C-terminal) domain"/>
    <property type="match status" value="1"/>
</dbReference>
<feature type="binding site" evidence="4">
    <location>
        <position position="115"/>
    </location>
    <ligand>
        <name>FAD</name>
        <dbReference type="ChEBI" id="CHEBI:57692"/>
    </ligand>
</feature>
<reference evidence="8" key="1">
    <citation type="submission" date="2021-01" db="EMBL/GenBank/DDBJ databases">
        <title>Whole genome shotgun sequence of Rhizocola hellebori NBRC 109834.</title>
        <authorList>
            <person name="Komaki H."/>
            <person name="Tamura T."/>
        </authorList>
    </citation>
    <scope>NUCLEOTIDE SEQUENCE</scope>
    <source>
        <strain evidence="8">NBRC 109834</strain>
    </source>
</reference>
<evidence type="ECO:0000256" key="2">
    <source>
        <dbReference type="ARBA" id="ARBA00022630"/>
    </source>
</evidence>
<gene>
    <name evidence="8" type="ORF">Rhe02_89820</name>
</gene>
<accession>A0A8J3VLJ9</accession>
<feature type="binding site" evidence="4">
    <location>
        <position position="200"/>
    </location>
    <ligand>
        <name>NAD(+)</name>
        <dbReference type="ChEBI" id="CHEBI:57540"/>
    </ligand>
</feature>
<dbReference type="Pfam" id="PF07992">
    <property type="entry name" value="Pyr_redox_2"/>
    <property type="match status" value="1"/>
</dbReference>
<dbReference type="AlphaFoldDB" id="A0A8J3VLJ9"/>
<feature type="binding site" evidence="4">
    <location>
        <position position="303"/>
    </location>
    <ligand>
        <name>FAD</name>
        <dbReference type="ChEBI" id="CHEBI:57692"/>
    </ligand>
</feature>
<dbReference type="GO" id="GO:0050660">
    <property type="term" value="F:flavin adenine dinucleotide binding"/>
    <property type="evidence" value="ECO:0007669"/>
    <property type="project" value="TreeGrafter"/>
</dbReference>
<evidence type="ECO:0000256" key="3">
    <source>
        <dbReference type="ARBA" id="ARBA00022827"/>
    </source>
</evidence>
<comment type="similarity">
    <text evidence="1">Belongs to the class-I pyridine nucleotide-disulfide oxidoreductase family.</text>
</comment>
<keyword evidence="9" id="KW-1185">Reference proteome</keyword>
<evidence type="ECO:0000256" key="4">
    <source>
        <dbReference type="PIRSR" id="PIRSR000350-3"/>
    </source>
</evidence>
<comment type="cofactor">
    <cofactor evidence="4">
        <name>FAD</name>
        <dbReference type="ChEBI" id="CHEBI:57692"/>
    </cofactor>
    <text evidence="4">Binds 1 FAD per subunit.</text>
</comment>
<dbReference type="Pfam" id="PF02852">
    <property type="entry name" value="Pyr_redox_dim"/>
    <property type="match status" value="1"/>
</dbReference>
<feature type="binding site" evidence="4">
    <location>
        <position position="51"/>
    </location>
    <ligand>
        <name>FAD</name>
        <dbReference type="ChEBI" id="CHEBI:57692"/>
    </ligand>
</feature>
<dbReference type="Gene3D" id="3.50.50.60">
    <property type="entry name" value="FAD/NAD(P)-binding domain"/>
    <property type="match status" value="2"/>
</dbReference>
<evidence type="ECO:0000313" key="9">
    <source>
        <dbReference type="Proteomes" id="UP000612899"/>
    </source>
</evidence>
<dbReference type="SUPFAM" id="SSF51905">
    <property type="entry name" value="FAD/NAD(P)-binding domain"/>
    <property type="match status" value="1"/>
</dbReference>
<dbReference type="PANTHER" id="PTHR43014">
    <property type="entry name" value="MERCURIC REDUCTASE"/>
    <property type="match status" value="1"/>
</dbReference>
<feature type="domain" description="Pyridine nucleotide-disulphide oxidoreductase dimerisation" evidence="6">
    <location>
        <begin position="339"/>
        <end position="446"/>
    </location>
</feature>
<dbReference type="Proteomes" id="UP000612899">
    <property type="component" value="Unassembled WGS sequence"/>
</dbReference>
<dbReference type="InterPro" id="IPR036188">
    <property type="entry name" value="FAD/NAD-bd_sf"/>
</dbReference>
<keyword evidence="2" id="KW-0285">Flavoprotein</keyword>
<feature type="domain" description="FAD/NAD(P)-binding" evidence="7">
    <location>
        <begin position="6"/>
        <end position="318"/>
    </location>
</feature>
<keyword evidence="4" id="KW-0520">NAD</keyword>
<name>A0A8J3VLJ9_9ACTN</name>